<dbReference type="AlphaFoldDB" id="A0A200QSE7"/>
<sequence length="949" mass="106098">MAWLGKVSLGGFPDLAGAVNKLSESVKNIEKNFDSALGLEEKSESGEASGIWPSASDRKALFEPMMAFMGQKGGEDADEQMEEAESSGISSVEEQKGVASDEVPLSVTEQTAPTEKDNEAPQNKEENEHLHIEEGTSNEVTDPPEADSQPKDIERIDSSSSPQQMEQIEIGNSEAPHLVESSPRTDVVEQVESGVLVVLDESHSITDLHEQKISPERTVEEGSIVQVKVVDDGQPGVETVVSGSGSTTVVSAPSASEPTDDHLPNVPQSNPAQDLVAVSVPHEIDSNTKSIEANKQANDMESDTKEQRLSSGTNMSDLIDAALEIETVKTELKMMEAALQGAARQSQAKADEIAKLMNENEHLKTVIEDLKCKSNEAETEALREEYHQRVAALERKVYALTKERDTLRREQNKKSDAAALLKEKDEIINQVMAEGRELSKKQAAQESQIRKLRAQIREFEEEKKGLITKLQGEESKMESIKRDKAVTEKYLQETIEKHQAELAAQKEYYTNALNAAKEAEALAEARANKEARTELESRLREAEERESTLVQALEELRQTLSRKEQQAAFREDMLRKDIDDLQKRYQESERRCEELVTQVPESTRPLLRQIEAMQETTARRAEAWAGVERSLNSRLQEAEAKAAAAEENERAMNERLSQTLSRMAVLEAQVSCLRAEQTQLSRSLEKERQRASENRQEYLAAQEAVATYEVRVNQLEEEIKELKKKHKQELQNIVADKELLQQDLEREKTARLDLERTSRLQTSAIADQAPSTKNMNPYLENGASSIRKLSSAGSLSSMEESFFLQASLDSSDSFSERRLSEATMTPYFLKSMTPSTFESTLRQKDGELASYMSRLASLESIRDSLAEELVKMTAQCEKLRSESAVLPGLRAELEGLRRRHSAALELMGERDEELEELRADIMDVKEMYREQVNLLVNKIQILSSSIGAA</sequence>
<feature type="region of interest" description="Disordered" evidence="5">
    <location>
        <begin position="71"/>
        <end position="186"/>
    </location>
</feature>
<feature type="compositionally biased region" description="Polar residues" evidence="5">
    <location>
        <begin position="287"/>
        <end position="299"/>
    </location>
</feature>
<keyword evidence="2" id="KW-0333">Golgi apparatus</keyword>
<feature type="coiled-coil region" evidence="4">
    <location>
        <begin position="525"/>
        <end position="598"/>
    </location>
</feature>
<organism evidence="7 8">
    <name type="scientific">Macleaya cordata</name>
    <name type="common">Five-seeded plume-poppy</name>
    <name type="synonym">Bocconia cordata</name>
    <dbReference type="NCBI Taxonomy" id="56857"/>
    <lineage>
        <taxon>Eukaryota</taxon>
        <taxon>Viridiplantae</taxon>
        <taxon>Streptophyta</taxon>
        <taxon>Embryophyta</taxon>
        <taxon>Tracheophyta</taxon>
        <taxon>Spermatophyta</taxon>
        <taxon>Magnoliopsida</taxon>
        <taxon>Ranunculales</taxon>
        <taxon>Papaveraceae</taxon>
        <taxon>Papaveroideae</taxon>
        <taxon>Macleaya</taxon>
    </lineage>
</organism>
<keyword evidence="3 4" id="KW-0175">Coiled coil</keyword>
<dbReference type="EMBL" id="MVGT01001148">
    <property type="protein sequence ID" value="OVA13375.1"/>
    <property type="molecule type" value="Genomic_DNA"/>
</dbReference>
<feature type="coiled-coil region" evidence="4">
    <location>
        <begin position="848"/>
        <end position="882"/>
    </location>
</feature>
<reference evidence="7 8" key="1">
    <citation type="journal article" date="2017" name="Mol. Plant">
        <title>The Genome of Medicinal Plant Macleaya cordata Provides New Insights into Benzylisoquinoline Alkaloids Metabolism.</title>
        <authorList>
            <person name="Liu X."/>
            <person name="Liu Y."/>
            <person name="Huang P."/>
            <person name="Ma Y."/>
            <person name="Qing Z."/>
            <person name="Tang Q."/>
            <person name="Cao H."/>
            <person name="Cheng P."/>
            <person name="Zheng Y."/>
            <person name="Yuan Z."/>
            <person name="Zhou Y."/>
            <person name="Liu J."/>
            <person name="Tang Z."/>
            <person name="Zhuo Y."/>
            <person name="Zhang Y."/>
            <person name="Yu L."/>
            <person name="Huang J."/>
            <person name="Yang P."/>
            <person name="Peng Q."/>
            <person name="Zhang J."/>
            <person name="Jiang W."/>
            <person name="Zhang Z."/>
            <person name="Lin K."/>
            <person name="Ro D.K."/>
            <person name="Chen X."/>
            <person name="Xiong X."/>
            <person name="Shang Y."/>
            <person name="Huang S."/>
            <person name="Zeng J."/>
        </authorList>
    </citation>
    <scope>NUCLEOTIDE SEQUENCE [LARGE SCALE GENOMIC DNA]</scope>
    <source>
        <strain evidence="8">cv. BLH2017</strain>
        <tissue evidence="7">Root</tissue>
    </source>
</reference>
<evidence type="ECO:0000256" key="4">
    <source>
        <dbReference type="SAM" id="Coils"/>
    </source>
</evidence>
<feature type="coiled-coil region" evidence="4">
    <location>
        <begin position="442"/>
        <end position="476"/>
    </location>
</feature>
<feature type="domain" description="TATA element modulatory factor 1 TATA binding" evidence="6">
    <location>
        <begin position="835"/>
        <end position="934"/>
    </location>
</feature>
<dbReference type="InterPro" id="IPR022092">
    <property type="entry name" value="TMF_DNA-bd"/>
</dbReference>
<dbReference type="FunCoup" id="A0A200QSE7">
    <property type="interactions" value="3003"/>
</dbReference>
<dbReference type="PANTHER" id="PTHR47347:SF2">
    <property type="entry name" value="GOLGIN CANDIDATE 5"/>
    <property type="match status" value="1"/>
</dbReference>
<evidence type="ECO:0000256" key="5">
    <source>
        <dbReference type="SAM" id="MobiDB-lite"/>
    </source>
</evidence>
<feature type="coiled-coil region" evidence="4">
    <location>
        <begin position="325"/>
        <end position="410"/>
    </location>
</feature>
<comment type="caution">
    <text evidence="7">The sequence shown here is derived from an EMBL/GenBank/DDBJ whole genome shotgun (WGS) entry which is preliminary data.</text>
</comment>
<feature type="compositionally biased region" description="Acidic residues" evidence="5">
    <location>
        <begin position="76"/>
        <end position="85"/>
    </location>
</feature>
<dbReference type="Proteomes" id="UP000195402">
    <property type="component" value="Unassembled WGS sequence"/>
</dbReference>
<feature type="compositionally biased region" description="Low complexity" evidence="5">
    <location>
        <begin position="235"/>
        <end position="257"/>
    </location>
</feature>
<proteinExistence type="predicted"/>
<evidence type="ECO:0000256" key="1">
    <source>
        <dbReference type="ARBA" id="ARBA00004555"/>
    </source>
</evidence>
<comment type="subcellular location">
    <subcellularLocation>
        <location evidence="1">Golgi apparatus</location>
    </subcellularLocation>
</comment>
<evidence type="ECO:0000256" key="3">
    <source>
        <dbReference type="ARBA" id="ARBA00023054"/>
    </source>
</evidence>
<evidence type="ECO:0000313" key="8">
    <source>
        <dbReference type="Proteomes" id="UP000195402"/>
    </source>
</evidence>
<keyword evidence="8" id="KW-1185">Reference proteome</keyword>
<dbReference type="Pfam" id="PF12329">
    <property type="entry name" value="TMF_DNA_bd"/>
    <property type="match status" value="1"/>
</dbReference>
<dbReference type="OrthoDB" id="74178at2759"/>
<evidence type="ECO:0000256" key="2">
    <source>
        <dbReference type="ARBA" id="ARBA00023034"/>
    </source>
</evidence>
<evidence type="ECO:0000259" key="6">
    <source>
        <dbReference type="Pfam" id="PF12325"/>
    </source>
</evidence>
<dbReference type="InterPro" id="IPR022091">
    <property type="entry name" value="TMF_TATA-bd"/>
</dbReference>
<feature type="region of interest" description="Disordered" evidence="5">
    <location>
        <begin position="235"/>
        <end position="265"/>
    </location>
</feature>
<evidence type="ECO:0000313" key="7">
    <source>
        <dbReference type="EMBL" id="OVA13375.1"/>
    </source>
</evidence>
<dbReference type="Pfam" id="PF12325">
    <property type="entry name" value="TMF_TATA_bd"/>
    <property type="match status" value="1"/>
</dbReference>
<feature type="region of interest" description="Disordered" evidence="5">
    <location>
        <begin position="287"/>
        <end position="311"/>
    </location>
</feature>
<gene>
    <name evidence="7" type="ORF">BVC80_8773g2</name>
</gene>
<feature type="coiled-coil region" evidence="4">
    <location>
        <begin position="628"/>
        <end position="757"/>
    </location>
</feature>
<feature type="compositionally biased region" description="Basic and acidic residues" evidence="5">
    <location>
        <begin position="114"/>
        <end position="134"/>
    </location>
</feature>
<feature type="compositionally biased region" description="Basic and acidic residues" evidence="5">
    <location>
        <begin position="148"/>
        <end position="157"/>
    </location>
</feature>
<dbReference type="OMA" id="QWESVER"/>
<dbReference type="STRING" id="56857.A0A200QSE7"/>
<name>A0A200QSE7_MACCD</name>
<accession>A0A200QSE7</accession>
<dbReference type="PANTHER" id="PTHR47347">
    <property type="entry name" value="GOLGIN CANDIDATE 5"/>
    <property type="match status" value="1"/>
</dbReference>
<dbReference type="GO" id="GO:0005794">
    <property type="term" value="C:Golgi apparatus"/>
    <property type="evidence" value="ECO:0007669"/>
    <property type="project" value="UniProtKB-SubCell"/>
</dbReference>
<protein>
    <submittedName>
        <fullName evidence="7">TATA element modulatory factor 1 TATA binding</fullName>
    </submittedName>
</protein>
<dbReference type="InParanoid" id="A0A200QSE7"/>